<dbReference type="Proteomes" id="UP000829196">
    <property type="component" value="Unassembled WGS sequence"/>
</dbReference>
<dbReference type="InterPro" id="IPR036249">
    <property type="entry name" value="Thioredoxin-like_sf"/>
</dbReference>
<reference evidence="2" key="1">
    <citation type="journal article" date="2022" name="Front. Genet.">
        <title>Chromosome-Scale Assembly of the Dendrobium nobile Genome Provides Insights Into the Molecular Mechanism of the Biosynthesis of the Medicinal Active Ingredient of Dendrobium.</title>
        <authorList>
            <person name="Xu Q."/>
            <person name="Niu S.-C."/>
            <person name="Li K.-L."/>
            <person name="Zheng P.-J."/>
            <person name="Zhang X.-J."/>
            <person name="Jia Y."/>
            <person name="Liu Y."/>
            <person name="Niu Y.-X."/>
            <person name="Yu L.-H."/>
            <person name="Chen D.-F."/>
            <person name="Zhang G.-Q."/>
        </authorList>
    </citation>
    <scope>NUCLEOTIDE SEQUENCE</scope>
    <source>
        <tissue evidence="2">Leaf</tissue>
    </source>
</reference>
<evidence type="ECO:0000313" key="2">
    <source>
        <dbReference type="EMBL" id="KAI0511637.1"/>
    </source>
</evidence>
<dbReference type="EMBL" id="JAGYWB010000009">
    <property type="protein sequence ID" value="KAI0511637.1"/>
    <property type="molecule type" value="Genomic_DNA"/>
</dbReference>
<dbReference type="OrthoDB" id="19690at2759"/>
<sequence length="123" mass="13971">MRPSMAMKACFSLSTASTDASAFHSHHHLIFSKKKPSSNPAFFPYPHPKSFHSESTKKNEQKQLSICRSKNIYMLKVTDETRKERIIDSEVPVIVQFRAPSCGPCKLVEPVVGDLMKEYMPLE</sequence>
<dbReference type="CDD" id="cd02947">
    <property type="entry name" value="TRX_family"/>
    <property type="match status" value="1"/>
</dbReference>
<proteinExistence type="predicted"/>
<organism evidence="2 3">
    <name type="scientific">Dendrobium nobile</name>
    <name type="common">Orchid</name>
    <dbReference type="NCBI Taxonomy" id="94219"/>
    <lineage>
        <taxon>Eukaryota</taxon>
        <taxon>Viridiplantae</taxon>
        <taxon>Streptophyta</taxon>
        <taxon>Embryophyta</taxon>
        <taxon>Tracheophyta</taxon>
        <taxon>Spermatophyta</taxon>
        <taxon>Magnoliopsida</taxon>
        <taxon>Liliopsida</taxon>
        <taxon>Asparagales</taxon>
        <taxon>Orchidaceae</taxon>
        <taxon>Epidendroideae</taxon>
        <taxon>Malaxideae</taxon>
        <taxon>Dendrobiinae</taxon>
        <taxon>Dendrobium</taxon>
    </lineage>
</organism>
<dbReference type="InterPro" id="IPR013766">
    <property type="entry name" value="Thioredoxin_domain"/>
</dbReference>
<dbReference type="AlphaFoldDB" id="A0A8T3BHE7"/>
<evidence type="ECO:0000313" key="3">
    <source>
        <dbReference type="Proteomes" id="UP000829196"/>
    </source>
</evidence>
<dbReference type="SUPFAM" id="SSF52833">
    <property type="entry name" value="Thioredoxin-like"/>
    <property type="match status" value="1"/>
</dbReference>
<gene>
    <name evidence="2" type="ORF">KFK09_012267</name>
</gene>
<dbReference type="SMR" id="A0A8T3BHE7"/>
<evidence type="ECO:0000259" key="1">
    <source>
        <dbReference type="Pfam" id="PF00085"/>
    </source>
</evidence>
<dbReference type="Gene3D" id="3.40.30.10">
    <property type="entry name" value="Glutaredoxin"/>
    <property type="match status" value="1"/>
</dbReference>
<accession>A0A8T3BHE7</accession>
<keyword evidence="3" id="KW-1185">Reference proteome</keyword>
<name>A0A8T3BHE7_DENNO</name>
<comment type="caution">
    <text evidence="2">The sequence shown here is derived from an EMBL/GenBank/DDBJ whole genome shotgun (WGS) entry which is preliminary data.</text>
</comment>
<feature type="domain" description="Thioredoxin" evidence="1">
    <location>
        <begin position="75"/>
        <end position="119"/>
    </location>
</feature>
<dbReference type="Pfam" id="PF00085">
    <property type="entry name" value="Thioredoxin"/>
    <property type="match status" value="1"/>
</dbReference>
<protein>
    <recommendedName>
        <fullName evidence="1">Thioredoxin domain-containing protein</fullName>
    </recommendedName>
</protein>